<sequence>MEILSDRRQIIILSENKALVITLISTLKGDRFFVYLVSVDSLAISGCKTAIHYGNPKRKQLSAIPFSPIEN</sequence>
<keyword evidence="2" id="KW-1185">Reference proteome</keyword>
<gene>
    <name evidence="1" type="ORF">H6G83_32740</name>
</gene>
<dbReference type="EMBL" id="JACJSG010000079">
    <property type="protein sequence ID" value="MBD2505312.1"/>
    <property type="molecule type" value="Genomic_DNA"/>
</dbReference>
<accession>A0ABR8DGJ5</accession>
<evidence type="ECO:0000313" key="1">
    <source>
        <dbReference type="EMBL" id="MBD2505312.1"/>
    </source>
</evidence>
<dbReference type="Proteomes" id="UP000661112">
    <property type="component" value="Unassembled WGS sequence"/>
</dbReference>
<name>A0ABR8DGJ5_9NOST</name>
<protein>
    <submittedName>
        <fullName evidence="1">Uncharacterized protein</fullName>
    </submittedName>
</protein>
<proteinExistence type="predicted"/>
<organism evidence="1 2">
    <name type="scientific">Anabaena azotica FACHB-119</name>
    <dbReference type="NCBI Taxonomy" id="947527"/>
    <lineage>
        <taxon>Bacteria</taxon>
        <taxon>Bacillati</taxon>
        <taxon>Cyanobacteriota</taxon>
        <taxon>Cyanophyceae</taxon>
        <taxon>Nostocales</taxon>
        <taxon>Nostocaceae</taxon>
        <taxon>Anabaena</taxon>
        <taxon>Anabaena azotica</taxon>
    </lineage>
</organism>
<reference evidence="1 2" key="1">
    <citation type="journal article" date="2020" name="ISME J.">
        <title>Comparative genomics reveals insights into cyanobacterial evolution and habitat adaptation.</title>
        <authorList>
            <person name="Chen M.Y."/>
            <person name="Teng W.K."/>
            <person name="Zhao L."/>
            <person name="Hu C.X."/>
            <person name="Zhou Y.K."/>
            <person name="Han B.P."/>
            <person name="Song L.R."/>
            <person name="Shu W.S."/>
        </authorList>
    </citation>
    <scope>NUCLEOTIDE SEQUENCE [LARGE SCALE GENOMIC DNA]</scope>
    <source>
        <strain evidence="1 2">FACHB-119</strain>
    </source>
</reference>
<evidence type="ECO:0000313" key="2">
    <source>
        <dbReference type="Proteomes" id="UP000661112"/>
    </source>
</evidence>
<comment type="caution">
    <text evidence="1">The sequence shown here is derived from an EMBL/GenBank/DDBJ whole genome shotgun (WGS) entry which is preliminary data.</text>
</comment>
<dbReference type="RefSeq" id="WP_190479997.1">
    <property type="nucleotide sequence ID" value="NZ_JACJSG010000079.1"/>
</dbReference>